<feature type="domain" description="Transglutaminase-like" evidence="2">
    <location>
        <begin position="302"/>
        <end position="364"/>
    </location>
</feature>
<keyword evidence="1" id="KW-1133">Transmembrane helix</keyword>
<dbReference type="Proteomes" id="UP000460287">
    <property type="component" value="Unassembled WGS sequence"/>
</dbReference>
<dbReference type="Pfam" id="PF01841">
    <property type="entry name" value="Transglut_core"/>
    <property type="match status" value="1"/>
</dbReference>
<protein>
    <submittedName>
        <fullName evidence="3">Transglutaminase domain-containing protein</fullName>
    </submittedName>
</protein>
<sequence length="389" mass="43370">MSGKFNSIDLLLVIIFMLPIVLGFVNKFNSYDSKQEVYGFEKNIILLIAGITCLFWADRGTVINQVMDALRKNSVLASFADSFPKLFFFLVFFIVLAILYYTLKLIVYAVNNVVIFPLLDGVDSFSRRRCSLLGSVLGALFSIPKSIIYIIIVCFVLSFMPFKIGNLSVSDSNIYNMVQKKAIDPIKNSSIVSQLPRLLNNSLKIKVVNEDNNSHSQNSDDAVPGNGRNVIVYYNGVTLDQGIKSNDEINSKAAQITAGKSDSRSKALAIYKWIGSNITYDDNKASSVLSGQSVKNSGAIPAFNEKKGICFDYACLFVAMCRSQGLKVRVITGEGFNGYQWVSHAWNQVYLPEAGEWINVDPTFAVAGNYFDNKNFYRDHKQKQVAGQW</sequence>
<feature type="transmembrane region" description="Helical" evidence="1">
    <location>
        <begin position="37"/>
        <end position="57"/>
    </location>
</feature>
<dbReference type="Gene3D" id="3.10.620.30">
    <property type="match status" value="1"/>
</dbReference>
<dbReference type="AlphaFoldDB" id="A0A7X2SZX4"/>
<name>A0A7X2SZX4_9CLOT</name>
<dbReference type="RefSeq" id="WP_154529841.1">
    <property type="nucleotide sequence ID" value="NZ_VULX01000001.1"/>
</dbReference>
<evidence type="ECO:0000259" key="2">
    <source>
        <dbReference type="SMART" id="SM00460"/>
    </source>
</evidence>
<feature type="transmembrane region" description="Helical" evidence="1">
    <location>
        <begin position="86"/>
        <end position="111"/>
    </location>
</feature>
<dbReference type="EMBL" id="VULX01000001">
    <property type="protein sequence ID" value="MSR89957.1"/>
    <property type="molecule type" value="Genomic_DNA"/>
</dbReference>
<keyword evidence="1" id="KW-0472">Membrane</keyword>
<evidence type="ECO:0000313" key="3">
    <source>
        <dbReference type="EMBL" id="MSR89957.1"/>
    </source>
</evidence>
<feature type="transmembrane region" description="Helical" evidence="1">
    <location>
        <begin position="6"/>
        <end position="25"/>
    </location>
</feature>
<dbReference type="PANTHER" id="PTHR33490">
    <property type="entry name" value="BLR5614 PROTEIN-RELATED"/>
    <property type="match status" value="1"/>
</dbReference>
<organism evidence="3 4">
    <name type="scientific">Inconstantimicrobium porci</name>
    <dbReference type="NCBI Taxonomy" id="2652291"/>
    <lineage>
        <taxon>Bacteria</taxon>
        <taxon>Bacillati</taxon>
        <taxon>Bacillota</taxon>
        <taxon>Clostridia</taxon>
        <taxon>Eubacteriales</taxon>
        <taxon>Clostridiaceae</taxon>
        <taxon>Inconstantimicrobium</taxon>
    </lineage>
</organism>
<keyword evidence="4" id="KW-1185">Reference proteome</keyword>
<dbReference type="SMART" id="SM00460">
    <property type="entry name" value="TGc"/>
    <property type="match status" value="1"/>
</dbReference>
<proteinExistence type="predicted"/>
<keyword evidence="1" id="KW-0812">Transmembrane</keyword>
<comment type="caution">
    <text evidence="3">The sequence shown here is derived from an EMBL/GenBank/DDBJ whole genome shotgun (WGS) entry which is preliminary data.</text>
</comment>
<dbReference type="PANTHER" id="PTHR33490:SF3">
    <property type="entry name" value="CONSERVED INTEGRAL MEMBRANE PROTEIN"/>
    <property type="match status" value="1"/>
</dbReference>
<dbReference type="InterPro" id="IPR038765">
    <property type="entry name" value="Papain-like_cys_pep_sf"/>
</dbReference>
<reference evidence="3 4" key="1">
    <citation type="submission" date="2019-08" db="EMBL/GenBank/DDBJ databases">
        <title>In-depth cultivation of the pig gut microbiome towards novel bacterial diversity and tailored functional studies.</title>
        <authorList>
            <person name="Wylensek D."/>
            <person name="Hitch T.C.A."/>
            <person name="Clavel T."/>
        </authorList>
    </citation>
    <scope>NUCLEOTIDE SEQUENCE [LARGE SCALE GENOMIC DNA]</scope>
    <source>
        <strain evidence="3 4">WCA-383-APC-5B</strain>
    </source>
</reference>
<evidence type="ECO:0000256" key="1">
    <source>
        <dbReference type="SAM" id="Phobius"/>
    </source>
</evidence>
<evidence type="ECO:0000313" key="4">
    <source>
        <dbReference type="Proteomes" id="UP000460287"/>
    </source>
</evidence>
<feature type="transmembrane region" description="Helical" evidence="1">
    <location>
        <begin position="132"/>
        <end position="160"/>
    </location>
</feature>
<accession>A0A7X2SZX4</accession>
<dbReference type="InterPro" id="IPR002931">
    <property type="entry name" value="Transglutaminase-like"/>
</dbReference>
<gene>
    <name evidence="3" type="ORF">FYJ33_00660</name>
</gene>
<dbReference type="SUPFAM" id="SSF54001">
    <property type="entry name" value="Cysteine proteinases"/>
    <property type="match status" value="1"/>
</dbReference>